<evidence type="ECO:0000259" key="2">
    <source>
        <dbReference type="PROSITE" id="PS51352"/>
    </source>
</evidence>
<dbReference type="Pfam" id="PF00085">
    <property type="entry name" value="Thioredoxin"/>
    <property type="match status" value="1"/>
</dbReference>
<dbReference type="EMBL" id="JALJOR010000004">
    <property type="protein sequence ID" value="KAK9817846.1"/>
    <property type="molecule type" value="Genomic_DNA"/>
</dbReference>
<dbReference type="InterPro" id="IPR013766">
    <property type="entry name" value="Thioredoxin_domain"/>
</dbReference>
<evidence type="ECO:0000256" key="1">
    <source>
        <dbReference type="ARBA" id="ARBA00008987"/>
    </source>
</evidence>
<reference evidence="3 4" key="1">
    <citation type="journal article" date="2024" name="Nat. Commun.">
        <title>Phylogenomics reveals the evolutionary origins of lichenization in chlorophyte algae.</title>
        <authorList>
            <person name="Puginier C."/>
            <person name="Libourel C."/>
            <person name="Otte J."/>
            <person name="Skaloud P."/>
            <person name="Haon M."/>
            <person name="Grisel S."/>
            <person name="Petersen M."/>
            <person name="Berrin J.G."/>
            <person name="Delaux P.M."/>
            <person name="Dal Grande F."/>
            <person name="Keller J."/>
        </authorList>
    </citation>
    <scope>NUCLEOTIDE SEQUENCE [LARGE SCALE GENOMIC DNA]</scope>
    <source>
        <strain evidence="3 4">SAG 2043</strain>
    </source>
</reference>
<dbReference type="AlphaFoldDB" id="A0AAW1Q9Z2"/>
<keyword evidence="4" id="KW-1185">Reference proteome</keyword>
<organism evidence="3 4">
    <name type="scientific">[Myrmecia] bisecta</name>
    <dbReference type="NCBI Taxonomy" id="41462"/>
    <lineage>
        <taxon>Eukaryota</taxon>
        <taxon>Viridiplantae</taxon>
        <taxon>Chlorophyta</taxon>
        <taxon>core chlorophytes</taxon>
        <taxon>Trebouxiophyceae</taxon>
        <taxon>Trebouxiales</taxon>
        <taxon>Trebouxiaceae</taxon>
        <taxon>Myrmecia</taxon>
    </lineage>
</organism>
<feature type="domain" description="Thioredoxin" evidence="2">
    <location>
        <begin position="1"/>
        <end position="108"/>
    </location>
</feature>
<evidence type="ECO:0000313" key="3">
    <source>
        <dbReference type="EMBL" id="KAK9817846.1"/>
    </source>
</evidence>
<protein>
    <recommendedName>
        <fullName evidence="2">Thioredoxin domain-containing protein</fullName>
    </recommendedName>
</protein>
<accession>A0AAW1Q9Z2</accession>
<dbReference type="GO" id="GO:0045454">
    <property type="term" value="P:cell redox homeostasis"/>
    <property type="evidence" value="ECO:0007669"/>
    <property type="project" value="TreeGrafter"/>
</dbReference>
<evidence type="ECO:0000313" key="4">
    <source>
        <dbReference type="Proteomes" id="UP001489004"/>
    </source>
</evidence>
<comment type="similarity">
    <text evidence="1">Belongs to the thioredoxin family.</text>
</comment>
<sequence length="128" mass="14306">MVSVSSPFEYQSLLEMGNLVIADFFVPWCQACRALHPKLKQIAQQNPDVLFLTVNGGDDSELRELCVGLGVTKLPYFHLYRGGELIEQFAANLTKVDKIRAEIAALKQDPFEEMGFTSFGRLDSLPPI</sequence>
<dbReference type="Gene3D" id="3.40.30.10">
    <property type="entry name" value="Glutaredoxin"/>
    <property type="match status" value="1"/>
</dbReference>
<dbReference type="CDD" id="cd02947">
    <property type="entry name" value="TRX_family"/>
    <property type="match status" value="1"/>
</dbReference>
<dbReference type="PROSITE" id="PS51352">
    <property type="entry name" value="THIOREDOXIN_2"/>
    <property type="match status" value="1"/>
</dbReference>
<dbReference type="Proteomes" id="UP001489004">
    <property type="component" value="Unassembled WGS sequence"/>
</dbReference>
<dbReference type="SUPFAM" id="SSF52833">
    <property type="entry name" value="Thioredoxin-like"/>
    <property type="match status" value="1"/>
</dbReference>
<dbReference type="PANTHER" id="PTHR43601:SF32">
    <property type="entry name" value="THIOREDOXIN-LIKE 2-2, CHLOROPLASTIC"/>
    <property type="match status" value="1"/>
</dbReference>
<proteinExistence type="inferred from homology"/>
<dbReference type="PANTHER" id="PTHR43601">
    <property type="entry name" value="THIOREDOXIN, MITOCHONDRIAL"/>
    <property type="match status" value="1"/>
</dbReference>
<gene>
    <name evidence="3" type="ORF">WJX72_003017</name>
</gene>
<comment type="caution">
    <text evidence="3">The sequence shown here is derived from an EMBL/GenBank/DDBJ whole genome shotgun (WGS) entry which is preliminary data.</text>
</comment>
<dbReference type="InterPro" id="IPR036249">
    <property type="entry name" value="Thioredoxin-like_sf"/>
</dbReference>
<name>A0AAW1Q9Z2_9CHLO</name>